<dbReference type="InterPro" id="IPR032466">
    <property type="entry name" value="Metal_Hydrolase"/>
</dbReference>
<feature type="non-terminal residue" evidence="3">
    <location>
        <position position="305"/>
    </location>
</feature>
<reference evidence="3 4" key="1">
    <citation type="submission" date="2015-07" db="EMBL/GenBank/DDBJ databases">
        <authorList>
            <person name="Ju K.-S."/>
            <person name="Doroghazi J.R."/>
            <person name="Metcalf W.W."/>
        </authorList>
    </citation>
    <scope>NUCLEOTIDE SEQUENCE [LARGE SCALE GENOMIC DNA]</scope>
    <source>
        <strain evidence="3 4">NRRL B-3589</strain>
    </source>
</reference>
<evidence type="ECO:0000259" key="2">
    <source>
        <dbReference type="Pfam" id="PF01979"/>
    </source>
</evidence>
<organism evidence="3 4">
    <name type="scientific">Streptomyces varsoviensis</name>
    <dbReference type="NCBI Taxonomy" id="67373"/>
    <lineage>
        <taxon>Bacteria</taxon>
        <taxon>Bacillati</taxon>
        <taxon>Actinomycetota</taxon>
        <taxon>Actinomycetes</taxon>
        <taxon>Kitasatosporales</taxon>
        <taxon>Streptomycetaceae</taxon>
        <taxon>Streptomyces</taxon>
    </lineage>
</organism>
<dbReference type="InterPro" id="IPR006680">
    <property type="entry name" value="Amidohydro-rel"/>
</dbReference>
<dbReference type="InterPro" id="IPR011059">
    <property type="entry name" value="Metal-dep_hydrolase_composite"/>
</dbReference>
<dbReference type="InterPro" id="IPR050287">
    <property type="entry name" value="MTA/SAH_deaminase"/>
</dbReference>
<accession>A0ABR5IW93</accession>
<sequence length="305" mass="33440">MSPNQPQHKDRILIKGAYVMTQDDQLGNLVGDILIADGRILRIGQDLTDDRARVVDGAGKAVLPGFIDTHRHNWQGALRNLGPAWTYQEYRDQVQIGLGQHFEPRDVHIGNLAADLLSLDSGVTTVRDESHISNSPEHSDAAIAAHWESGIRAVFDHGWPSTEAEQWQFGSDRTHPEDIRRIREEVLSDDSARVTLNAMLRGPELSTADVAARDIHLARELGLRISMHVGLGEWGAEQQAVRQLAESKLLDSDMTFIHLCTSTDDELRMLAAHGATASVAGALEVFMPGLGQPATNRLLAAGVRP</sequence>
<dbReference type="EMBL" id="LGUT01003432">
    <property type="protein sequence ID" value="KOG85422.1"/>
    <property type="molecule type" value="Genomic_DNA"/>
</dbReference>
<evidence type="ECO:0000313" key="4">
    <source>
        <dbReference type="Proteomes" id="UP000037020"/>
    </source>
</evidence>
<dbReference type="PANTHER" id="PTHR43794">
    <property type="entry name" value="AMINOHYDROLASE SSNA-RELATED"/>
    <property type="match status" value="1"/>
</dbReference>
<gene>
    <name evidence="3" type="ORF">ADK38_36760</name>
</gene>
<dbReference type="SUPFAM" id="SSF51338">
    <property type="entry name" value="Composite domain of metallo-dependent hydrolases"/>
    <property type="match status" value="1"/>
</dbReference>
<protein>
    <submittedName>
        <fullName evidence="3">Cytosine deaminase</fullName>
    </submittedName>
</protein>
<dbReference type="Gene3D" id="2.30.40.10">
    <property type="entry name" value="Urease, subunit C, domain 1"/>
    <property type="match status" value="1"/>
</dbReference>
<dbReference type="Pfam" id="PF01979">
    <property type="entry name" value="Amidohydro_1"/>
    <property type="match status" value="1"/>
</dbReference>
<dbReference type="Proteomes" id="UP000037020">
    <property type="component" value="Unassembled WGS sequence"/>
</dbReference>
<keyword evidence="4" id="KW-1185">Reference proteome</keyword>
<keyword evidence="1" id="KW-0378">Hydrolase</keyword>
<dbReference type="SUPFAM" id="SSF51556">
    <property type="entry name" value="Metallo-dependent hydrolases"/>
    <property type="match status" value="1"/>
</dbReference>
<proteinExistence type="predicted"/>
<dbReference type="PANTHER" id="PTHR43794:SF11">
    <property type="entry name" value="AMIDOHYDROLASE-RELATED DOMAIN-CONTAINING PROTEIN"/>
    <property type="match status" value="1"/>
</dbReference>
<dbReference type="Gene3D" id="3.20.20.140">
    <property type="entry name" value="Metal-dependent hydrolases"/>
    <property type="match status" value="1"/>
</dbReference>
<evidence type="ECO:0000256" key="1">
    <source>
        <dbReference type="ARBA" id="ARBA00022801"/>
    </source>
</evidence>
<evidence type="ECO:0000313" key="3">
    <source>
        <dbReference type="EMBL" id="KOG85422.1"/>
    </source>
</evidence>
<comment type="caution">
    <text evidence="3">The sequence shown here is derived from an EMBL/GenBank/DDBJ whole genome shotgun (WGS) entry which is preliminary data.</text>
</comment>
<name>A0ABR5IW93_9ACTN</name>
<feature type="domain" description="Amidohydrolase-related" evidence="2">
    <location>
        <begin position="62"/>
        <end position="303"/>
    </location>
</feature>